<keyword evidence="3" id="KW-1185">Reference proteome</keyword>
<dbReference type="Gene3D" id="3.30.300.20">
    <property type="match status" value="1"/>
</dbReference>
<sequence>MGRHFPLRRSEDWIPGEAIDREGSRLPGARRRRAGRGGGPSEPTSRKAMQLCHQVAVTLSEVLADCGDPLLQSLRVLNVEPAPDASRLTVALACDDAGAFGRVEDHLSRASGHLRGEIAQAITRKRAPVLIYHIAPVEIEA</sequence>
<dbReference type="InterPro" id="IPR015946">
    <property type="entry name" value="KH_dom-like_a/b"/>
</dbReference>
<evidence type="ECO:0000256" key="1">
    <source>
        <dbReference type="SAM" id="MobiDB-lite"/>
    </source>
</evidence>
<organism evidence="2 3">
    <name type="scientific">Paludisphaera mucosa</name>
    <dbReference type="NCBI Taxonomy" id="3030827"/>
    <lineage>
        <taxon>Bacteria</taxon>
        <taxon>Pseudomonadati</taxon>
        <taxon>Planctomycetota</taxon>
        <taxon>Planctomycetia</taxon>
        <taxon>Isosphaerales</taxon>
        <taxon>Isosphaeraceae</taxon>
        <taxon>Paludisphaera</taxon>
    </lineage>
</organism>
<dbReference type="InterPro" id="IPR023799">
    <property type="entry name" value="RbfA_dom_sf"/>
</dbReference>
<evidence type="ECO:0000313" key="3">
    <source>
        <dbReference type="Proteomes" id="UP001216907"/>
    </source>
</evidence>
<feature type="region of interest" description="Disordered" evidence="1">
    <location>
        <begin position="16"/>
        <end position="47"/>
    </location>
</feature>
<accession>A0ABT6FIJ1</accession>
<proteinExistence type="predicted"/>
<reference evidence="2 3" key="1">
    <citation type="submission" date="2023-03" db="EMBL/GenBank/DDBJ databases">
        <title>Paludisphaera mucosa sp. nov. a novel planctomycete from northern fen.</title>
        <authorList>
            <person name="Ivanova A."/>
        </authorList>
    </citation>
    <scope>NUCLEOTIDE SEQUENCE [LARGE SCALE GENOMIC DNA]</scope>
    <source>
        <strain evidence="2 3">Pla2</strain>
    </source>
</reference>
<name>A0ABT6FIJ1_9BACT</name>
<comment type="caution">
    <text evidence="2">The sequence shown here is derived from an EMBL/GenBank/DDBJ whole genome shotgun (WGS) entry which is preliminary data.</text>
</comment>
<protein>
    <submittedName>
        <fullName evidence="2">Ribosome-binding factor A</fullName>
    </submittedName>
</protein>
<dbReference type="RefSeq" id="WP_277863635.1">
    <property type="nucleotide sequence ID" value="NZ_JARRAG010000002.1"/>
</dbReference>
<dbReference type="EMBL" id="JARRAG010000002">
    <property type="protein sequence ID" value="MDG3007354.1"/>
    <property type="molecule type" value="Genomic_DNA"/>
</dbReference>
<dbReference type="Proteomes" id="UP001216907">
    <property type="component" value="Unassembled WGS sequence"/>
</dbReference>
<gene>
    <name evidence="2" type="ORF">PZE19_26630</name>
</gene>
<dbReference type="SUPFAM" id="SSF89919">
    <property type="entry name" value="Ribosome-binding factor A, RbfA"/>
    <property type="match status" value="1"/>
</dbReference>
<evidence type="ECO:0000313" key="2">
    <source>
        <dbReference type="EMBL" id="MDG3007354.1"/>
    </source>
</evidence>